<dbReference type="InterPro" id="IPR001734">
    <property type="entry name" value="Na/solute_symporter"/>
</dbReference>
<evidence type="ECO:0000256" key="7">
    <source>
        <dbReference type="ARBA" id="ARBA00022989"/>
    </source>
</evidence>
<evidence type="ECO:0000256" key="11">
    <source>
        <dbReference type="ARBA" id="ARBA00023180"/>
    </source>
</evidence>
<dbReference type="InterPro" id="IPR052244">
    <property type="entry name" value="Choline_transporter"/>
</dbReference>
<keyword evidence="7 14" id="KW-1133">Transmembrane helix</keyword>
<evidence type="ECO:0000256" key="6">
    <source>
        <dbReference type="ARBA" id="ARBA00022979"/>
    </source>
</evidence>
<evidence type="ECO:0000256" key="8">
    <source>
        <dbReference type="ARBA" id="ARBA00023053"/>
    </source>
</evidence>
<keyword evidence="5" id="KW-0769">Symport</keyword>
<dbReference type="AlphaFoldDB" id="A0A226ENY5"/>
<dbReference type="Gene3D" id="1.20.1730.10">
    <property type="entry name" value="Sodium/glucose cotransporter"/>
    <property type="match status" value="1"/>
</dbReference>
<evidence type="ECO:0000256" key="5">
    <source>
        <dbReference type="ARBA" id="ARBA00022847"/>
    </source>
</evidence>
<keyword evidence="9" id="KW-0406">Ion transport</keyword>
<reference evidence="15 16" key="1">
    <citation type="submission" date="2015-12" db="EMBL/GenBank/DDBJ databases">
        <title>The genome of Folsomia candida.</title>
        <authorList>
            <person name="Faddeeva A."/>
            <person name="Derks M.F."/>
            <person name="Anvar Y."/>
            <person name="Smit S."/>
            <person name="Van Straalen N."/>
            <person name="Roelofs D."/>
        </authorList>
    </citation>
    <scope>NUCLEOTIDE SEQUENCE [LARGE SCALE GENOMIC DNA]</scope>
    <source>
        <strain evidence="15 16">VU population</strain>
        <tissue evidence="15">Whole body</tissue>
    </source>
</reference>
<comment type="similarity">
    <text evidence="2 13">Belongs to the sodium:solute symporter (SSF) (TC 2.A.21) family.</text>
</comment>
<dbReference type="GO" id="GO:0005307">
    <property type="term" value="F:choline:sodium symporter activity"/>
    <property type="evidence" value="ECO:0007669"/>
    <property type="project" value="TreeGrafter"/>
</dbReference>
<dbReference type="GO" id="GO:0008292">
    <property type="term" value="P:acetylcholine biosynthetic process"/>
    <property type="evidence" value="ECO:0007669"/>
    <property type="project" value="TreeGrafter"/>
</dbReference>
<keyword evidence="10 14" id="KW-0472">Membrane</keyword>
<dbReference type="EMBL" id="LNIX01000002">
    <property type="protein sequence ID" value="OXA59209.1"/>
    <property type="molecule type" value="Genomic_DNA"/>
</dbReference>
<feature type="transmembrane region" description="Helical" evidence="14">
    <location>
        <begin position="424"/>
        <end position="448"/>
    </location>
</feature>
<feature type="transmembrane region" description="Helical" evidence="14">
    <location>
        <begin position="364"/>
        <end position="384"/>
    </location>
</feature>
<gene>
    <name evidence="15" type="ORF">Fcan01_04690</name>
</gene>
<evidence type="ECO:0000256" key="9">
    <source>
        <dbReference type="ARBA" id="ARBA00023065"/>
    </source>
</evidence>
<dbReference type="GO" id="GO:0005886">
    <property type="term" value="C:plasma membrane"/>
    <property type="evidence" value="ECO:0007669"/>
    <property type="project" value="TreeGrafter"/>
</dbReference>
<keyword evidence="3" id="KW-0813">Transport</keyword>
<accession>A0A226ENY5</accession>
<dbReference type="PANTHER" id="PTHR45897:SF4">
    <property type="entry name" value="HIGH-AFFINITY CHOLINE TRANSPORTER 1"/>
    <property type="match status" value="1"/>
</dbReference>
<evidence type="ECO:0000256" key="10">
    <source>
        <dbReference type="ARBA" id="ARBA00023136"/>
    </source>
</evidence>
<evidence type="ECO:0000256" key="13">
    <source>
        <dbReference type="RuleBase" id="RU362091"/>
    </source>
</evidence>
<feature type="transmembrane region" description="Helical" evidence="14">
    <location>
        <begin position="159"/>
        <end position="178"/>
    </location>
</feature>
<keyword evidence="11" id="KW-0325">Glycoprotein</keyword>
<feature type="transmembrane region" description="Helical" evidence="14">
    <location>
        <begin position="125"/>
        <end position="153"/>
    </location>
</feature>
<dbReference type="OrthoDB" id="546820at2759"/>
<dbReference type="Proteomes" id="UP000198287">
    <property type="component" value="Unassembled WGS sequence"/>
</dbReference>
<evidence type="ECO:0000256" key="12">
    <source>
        <dbReference type="ARBA" id="ARBA00023201"/>
    </source>
</evidence>
<feature type="transmembrane region" description="Helical" evidence="14">
    <location>
        <begin position="6"/>
        <end position="26"/>
    </location>
</feature>
<feature type="transmembrane region" description="Helical" evidence="14">
    <location>
        <begin position="460"/>
        <end position="479"/>
    </location>
</feature>
<keyword evidence="6" id="KW-0530">Neurotransmitter biosynthesis</keyword>
<dbReference type="FunFam" id="1.20.1730.10:FF:000008">
    <property type="entry name" value="High affinity choline transporter 1"/>
    <property type="match status" value="1"/>
</dbReference>
<keyword evidence="16" id="KW-1185">Reference proteome</keyword>
<dbReference type="CDD" id="cd11474">
    <property type="entry name" value="SLC5sbd_CHT"/>
    <property type="match status" value="1"/>
</dbReference>
<dbReference type="PROSITE" id="PS50283">
    <property type="entry name" value="NA_SOLUT_SYMP_3"/>
    <property type="match status" value="1"/>
</dbReference>
<comment type="subcellular location">
    <subcellularLocation>
        <location evidence="1">Membrane</location>
        <topology evidence="1">Multi-pass membrane protein</topology>
    </subcellularLocation>
</comment>
<keyword evidence="8" id="KW-0915">Sodium</keyword>
<keyword evidence="12" id="KW-0739">Sodium transport</keyword>
<evidence type="ECO:0000256" key="1">
    <source>
        <dbReference type="ARBA" id="ARBA00004141"/>
    </source>
</evidence>
<feature type="transmembrane region" description="Helical" evidence="14">
    <location>
        <begin position="390"/>
        <end position="412"/>
    </location>
</feature>
<evidence type="ECO:0000256" key="4">
    <source>
        <dbReference type="ARBA" id="ARBA00022692"/>
    </source>
</evidence>
<evidence type="ECO:0000256" key="2">
    <source>
        <dbReference type="ARBA" id="ARBA00006434"/>
    </source>
</evidence>
<dbReference type="PANTHER" id="PTHR45897">
    <property type="entry name" value="HIGH-AFFINITY CHOLINE TRANSPORTER 1"/>
    <property type="match status" value="1"/>
</dbReference>
<protein>
    <submittedName>
        <fullName evidence="15">High-affinity choline transporter 1</fullName>
    </submittedName>
</protein>
<feature type="transmembrane region" description="Helical" evidence="14">
    <location>
        <begin position="185"/>
        <end position="205"/>
    </location>
</feature>
<feature type="transmembrane region" description="Helical" evidence="14">
    <location>
        <begin position="77"/>
        <end position="99"/>
    </location>
</feature>
<evidence type="ECO:0000256" key="14">
    <source>
        <dbReference type="SAM" id="Phobius"/>
    </source>
</evidence>
<evidence type="ECO:0000256" key="3">
    <source>
        <dbReference type="ARBA" id="ARBA00022448"/>
    </source>
</evidence>
<feature type="transmembrane region" description="Helical" evidence="14">
    <location>
        <begin position="225"/>
        <end position="246"/>
    </location>
</feature>
<keyword evidence="4 14" id="KW-0812">Transmembrane</keyword>
<feature type="transmembrane region" description="Helical" evidence="14">
    <location>
        <begin position="318"/>
        <end position="343"/>
    </location>
</feature>
<organism evidence="15 16">
    <name type="scientific">Folsomia candida</name>
    <name type="common">Springtail</name>
    <dbReference type="NCBI Taxonomy" id="158441"/>
    <lineage>
        <taxon>Eukaryota</taxon>
        <taxon>Metazoa</taxon>
        <taxon>Ecdysozoa</taxon>
        <taxon>Arthropoda</taxon>
        <taxon>Hexapoda</taxon>
        <taxon>Collembola</taxon>
        <taxon>Entomobryomorpha</taxon>
        <taxon>Isotomoidea</taxon>
        <taxon>Isotomidae</taxon>
        <taxon>Proisotominae</taxon>
        <taxon>Folsomia</taxon>
    </lineage>
</organism>
<proteinExistence type="inferred from homology"/>
<feature type="transmembrane region" description="Helical" evidence="14">
    <location>
        <begin position="258"/>
        <end position="279"/>
    </location>
</feature>
<sequence length="521" mass="56523">MAVSIAGIISVVVFYLLILAIGIWAGRKRTKGADNKEEDIMVAGRNIGTVVGVFTMTATWVGGGYINGTAEAVYTDGLLWCQAPFGYALSLFAGGLLFAKPMREQGYVTMLDPFQQKFGQRMGGLLYLPAFCGEVFWAAAILNALAAALTVIIELDRNTSVILSAVIAMGYTVVGGLYSVAYTDVVQLICMFIGLWLCIPFAFSNDSVGSISDTNLLGTIESSDVGIWLDFGLLLIFGGIPWQVYFQRVLSSKTVKGAQILSFAAGIGCFVMAVPPFMLGAVAKVTAWNETEYGKDPGEHDESGMVVPLAMMYLTPKWVAFLGLGAISAAVMSSADSSILSAASMFARNIYRNIFRQSASEKEIILVMRIAIVFTGIVACVMALTISSVYALWALSSDLVYVLLFPQLLMVVHFKKHCNTYGSLASFLIAFFFRAAGGEDVLSLPALIEYPYYDEVEKVQLFPFRTLCMIISLVVLVAVSKTAEILFRRGILEEKHDYFKCFIGPEIIGDAGKSSIVKALH</sequence>
<evidence type="ECO:0000313" key="16">
    <source>
        <dbReference type="Proteomes" id="UP000198287"/>
    </source>
</evidence>
<dbReference type="Pfam" id="PF00474">
    <property type="entry name" value="SSF"/>
    <property type="match status" value="1"/>
</dbReference>
<dbReference type="OMA" id="WIDHALL"/>
<comment type="caution">
    <text evidence="15">The sequence shown here is derived from an EMBL/GenBank/DDBJ whole genome shotgun (WGS) entry which is preliminary data.</text>
</comment>
<dbReference type="InterPro" id="IPR038377">
    <property type="entry name" value="Na/Glc_symporter_sf"/>
</dbReference>
<name>A0A226ENY5_FOLCA</name>
<evidence type="ECO:0000313" key="15">
    <source>
        <dbReference type="EMBL" id="OXA59209.1"/>
    </source>
</evidence>
<feature type="transmembrane region" description="Helical" evidence="14">
    <location>
        <begin position="47"/>
        <end position="65"/>
    </location>
</feature>